<dbReference type="Gene3D" id="3.40.390.10">
    <property type="entry name" value="Collagenase (Catalytic Domain)"/>
    <property type="match status" value="1"/>
</dbReference>
<dbReference type="Proteomes" id="UP000646484">
    <property type="component" value="Unassembled WGS sequence"/>
</dbReference>
<protein>
    <recommendedName>
        <fullName evidence="3">DUF4959 domain-containing protein</fullName>
    </recommendedName>
</protein>
<reference evidence="1 2" key="1">
    <citation type="submission" date="2020-08" db="EMBL/GenBank/DDBJ databases">
        <title>Genome public.</title>
        <authorList>
            <person name="Liu C."/>
            <person name="Sun Q."/>
        </authorList>
    </citation>
    <scope>NUCLEOTIDE SEQUENCE [LARGE SCALE GENOMIC DNA]</scope>
    <source>
        <strain evidence="1 2">NSJ-56</strain>
    </source>
</reference>
<accession>A0ABR7D4W3</accession>
<organism evidence="1 2">
    <name type="scientific">Butyricimonas hominis</name>
    <dbReference type="NCBI Taxonomy" id="2763032"/>
    <lineage>
        <taxon>Bacteria</taxon>
        <taxon>Pseudomonadati</taxon>
        <taxon>Bacteroidota</taxon>
        <taxon>Bacteroidia</taxon>
        <taxon>Bacteroidales</taxon>
        <taxon>Odoribacteraceae</taxon>
        <taxon>Butyricimonas</taxon>
    </lineage>
</organism>
<evidence type="ECO:0008006" key="3">
    <source>
        <dbReference type="Google" id="ProtNLM"/>
    </source>
</evidence>
<dbReference type="InterPro" id="IPR024079">
    <property type="entry name" value="MetalloPept_cat_dom_sf"/>
</dbReference>
<dbReference type="PROSITE" id="PS51257">
    <property type="entry name" value="PROKAR_LIPOPROTEIN"/>
    <property type="match status" value="1"/>
</dbReference>
<dbReference type="RefSeq" id="WP_186977946.1">
    <property type="nucleotide sequence ID" value="NZ_JACOOH010000008.1"/>
</dbReference>
<comment type="caution">
    <text evidence="1">The sequence shown here is derived from an EMBL/GenBank/DDBJ whole genome shotgun (WGS) entry which is preliminary data.</text>
</comment>
<evidence type="ECO:0000313" key="1">
    <source>
        <dbReference type="EMBL" id="MBC5622997.1"/>
    </source>
</evidence>
<name>A0ABR7D4W3_9BACT</name>
<evidence type="ECO:0000313" key="2">
    <source>
        <dbReference type="Proteomes" id="UP000646484"/>
    </source>
</evidence>
<gene>
    <name evidence="1" type="ORF">H8S64_18035</name>
</gene>
<proteinExistence type="predicted"/>
<dbReference type="EMBL" id="JACOOH010000008">
    <property type="protein sequence ID" value="MBC5622997.1"/>
    <property type="molecule type" value="Genomic_DNA"/>
</dbReference>
<keyword evidence="2" id="KW-1185">Reference proteome</keyword>
<sequence>MKTKNLLYLLLSLGIFIGCTPEEGELLDFSKVEIEKVELGADAEQLIADGVATLTLVPHLYQVTEGKDGEKIYGRIPEDRLSGDMVKYFMEDGTELEGPEYKTTDVSKGKVSFYITANGMKSDLFTVKLRKPFAEDEYETITYPVVFHVLQTTESVTGGAKLDASLIYEFFNTMVKTFERKVAFGPNSVDTRIRFQLAEYTPDGTKMQEKGINRWSGPKDGGNWHWIEVDGIEFCIKYDLANYVFWDYKKYLNIWIVENRPGTIGTVTIPPQFILTGTEPLKGISPLMREKTEEEFEAMSKDDFKLSDIGMMFELTQFSTGNDLPLGQLGQVGQFFGLLPTEFAGEEITSDYCEDTVPYDIYREEWYDNNGNDANNRLKVTEDGLLFYSTNIMDFYSFRNAITMDQMKRIRTITDNCPLRWAWKSKWAFTGKED</sequence>